<keyword evidence="2" id="KW-1185">Reference proteome</keyword>
<evidence type="ECO:0000313" key="2">
    <source>
        <dbReference type="Proteomes" id="UP000308600"/>
    </source>
</evidence>
<evidence type="ECO:0000313" key="1">
    <source>
        <dbReference type="EMBL" id="TFK58832.1"/>
    </source>
</evidence>
<dbReference type="Proteomes" id="UP000308600">
    <property type="component" value="Unassembled WGS sequence"/>
</dbReference>
<accession>A0ACD2ZZE7</accession>
<name>A0ACD2ZZE7_9AGAR</name>
<sequence length="54" mass="6191">MPLDWALQENGDFECRILAASHYTPAVLNMKEVAGYATSDVFVRLPTKPHLWRM</sequence>
<reference evidence="1 2" key="1">
    <citation type="journal article" date="2019" name="Nat. Ecol. Evol.">
        <title>Megaphylogeny resolves global patterns of mushroom evolution.</title>
        <authorList>
            <person name="Varga T."/>
            <person name="Krizsan K."/>
            <person name="Foldi C."/>
            <person name="Dima B."/>
            <person name="Sanchez-Garcia M."/>
            <person name="Sanchez-Ramirez S."/>
            <person name="Szollosi G.J."/>
            <person name="Szarkandi J.G."/>
            <person name="Papp V."/>
            <person name="Albert L."/>
            <person name="Andreopoulos W."/>
            <person name="Angelini C."/>
            <person name="Antonin V."/>
            <person name="Barry K.W."/>
            <person name="Bougher N.L."/>
            <person name="Buchanan P."/>
            <person name="Buyck B."/>
            <person name="Bense V."/>
            <person name="Catcheside P."/>
            <person name="Chovatia M."/>
            <person name="Cooper J."/>
            <person name="Damon W."/>
            <person name="Desjardin D."/>
            <person name="Finy P."/>
            <person name="Geml J."/>
            <person name="Haridas S."/>
            <person name="Hughes K."/>
            <person name="Justo A."/>
            <person name="Karasinski D."/>
            <person name="Kautmanova I."/>
            <person name="Kiss B."/>
            <person name="Kocsube S."/>
            <person name="Kotiranta H."/>
            <person name="LaButti K.M."/>
            <person name="Lechner B.E."/>
            <person name="Liimatainen K."/>
            <person name="Lipzen A."/>
            <person name="Lukacs Z."/>
            <person name="Mihaltcheva S."/>
            <person name="Morgado L.N."/>
            <person name="Niskanen T."/>
            <person name="Noordeloos M.E."/>
            <person name="Ohm R.A."/>
            <person name="Ortiz-Santana B."/>
            <person name="Ovrebo C."/>
            <person name="Racz N."/>
            <person name="Riley R."/>
            <person name="Savchenko A."/>
            <person name="Shiryaev A."/>
            <person name="Soop K."/>
            <person name="Spirin V."/>
            <person name="Szebenyi C."/>
            <person name="Tomsovsky M."/>
            <person name="Tulloss R.E."/>
            <person name="Uehling J."/>
            <person name="Grigoriev I.V."/>
            <person name="Vagvolgyi C."/>
            <person name="Papp T."/>
            <person name="Martin F.M."/>
            <person name="Miettinen O."/>
            <person name="Hibbett D.S."/>
            <person name="Nagy L.G."/>
        </authorList>
    </citation>
    <scope>NUCLEOTIDE SEQUENCE [LARGE SCALE GENOMIC DNA]</scope>
    <source>
        <strain evidence="1 2">NL-1719</strain>
    </source>
</reference>
<organism evidence="1 2">
    <name type="scientific">Pluteus cervinus</name>
    <dbReference type="NCBI Taxonomy" id="181527"/>
    <lineage>
        <taxon>Eukaryota</taxon>
        <taxon>Fungi</taxon>
        <taxon>Dikarya</taxon>
        <taxon>Basidiomycota</taxon>
        <taxon>Agaricomycotina</taxon>
        <taxon>Agaricomycetes</taxon>
        <taxon>Agaricomycetidae</taxon>
        <taxon>Agaricales</taxon>
        <taxon>Pluteineae</taxon>
        <taxon>Pluteaceae</taxon>
        <taxon>Pluteus</taxon>
    </lineage>
</organism>
<dbReference type="EMBL" id="ML209176">
    <property type="protein sequence ID" value="TFK58832.1"/>
    <property type="molecule type" value="Genomic_DNA"/>
</dbReference>
<gene>
    <name evidence="1" type="ORF">BDN72DRAFT_906376</name>
</gene>
<proteinExistence type="predicted"/>
<protein>
    <submittedName>
        <fullName evidence="1">Uncharacterized protein</fullName>
    </submittedName>
</protein>